<protein>
    <submittedName>
        <fullName evidence="1">Uncharacterized protein</fullName>
    </submittedName>
</protein>
<accession>A0A1V4K984</accession>
<evidence type="ECO:0000313" key="1">
    <source>
        <dbReference type="EMBL" id="OPJ80911.1"/>
    </source>
</evidence>
<reference evidence="1 2" key="1">
    <citation type="submission" date="2016-02" db="EMBL/GenBank/DDBJ databases">
        <title>Band-tailed pigeon sequencing and assembly.</title>
        <authorList>
            <person name="Soares A.E."/>
            <person name="Novak B.J."/>
            <person name="Rice E.S."/>
            <person name="O'Connell B."/>
            <person name="Chang D."/>
            <person name="Weber S."/>
            <person name="Shapiro B."/>
        </authorList>
    </citation>
    <scope>NUCLEOTIDE SEQUENCE [LARGE SCALE GENOMIC DNA]</scope>
    <source>
        <strain evidence="1">BTP2013</strain>
        <tissue evidence="1">Blood</tissue>
    </source>
</reference>
<keyword evidence="2" id="KW-1185">Reference proteome</keyword>
<proteinExistence type="predicted"/>
<dbReference type="AlphaFoldDB" id="A0A1V4K984"/>
<comment type="caution">
    <text evidence="1">The sequence shown here is derived from an EMBL/GenBank/DDBJ whole genome shotgun (WGS) entry which is preliminary data.</text>
</comment>
<sequence length="97" mass="10738">MVSFWTLKHVQVSCRRQHGSVESTSSSSACFHALAPHGSGVPHGSSPVLLRISRKQCVKTEFYRSHSVVCCWAYQDLLWHTVQNISVSGPVVLAYPV</sequence>
<organism evidence="1 2">
    <name type="scientific">Patagioenas fasciata monilis</name>
    <dbReference type="NCBI Taxonomy" id="372326"/>
    <lineage>
        <taxon>Eukaryota</taxon>
        <taxon>Metazoa</taxon>
        <taxon>Chordata</taxon>
        <taxon>Craniata</taxon>
        <taxon>Vertebrata</taxon>
        <taxon>Euteleostomi</taxon>
        <taxon>Archelosauria</taxon>
        <taxon>Archosauria</taxon>
        <taxon>Dinosauria</taxon>
        <taxon>Saurischia</taxon>
        <taxon>Theropoda</taxon>
        <taxon>Coelurosauria</taxon>
        <taxon>Aves</taxon>
        <taxon>Neognathae</taxon>
        <taxon>Neoaves</taxon>
        <taxon>Columbimorphae</taxon>
        <taxon>Columbiformes</taxon>
        <taxon>Columbidae</taxon>
        <taxon>Patagioenas</taxon>
    </lineage>
</organism>
<dbReference type="Proteomes" id="UP000190648">
    <property type="component" value="Unassembled WGS sequence"/>
</dbReference>
<gene>
    <name evidence="1" type="ORF">AV530_004302</name>
</gene>
<name>A0A1V4K984_PATFA</name>
<evidence type="ECO:0000313" key="2">
    <source>
        <dbReference type="Proteomes" id="UP000190648"/>
    </source>
</evidence>
<dbReference type="EMBL" id="LSYS01004144">
    <property type="protein sequence ID" value="OPJ80911.1"/>
    <property type="molecule type" value="Genomic_DNA"/>
</dbReference>